<dbReference type="RefSeq" id="WP_111198374.1">
    <property type="nucleotide sequence ID" value="NZ_QKVK01000004.1"/>
</dbReference>
<name>A0A2W2BTS1_9HYPH</name>
<dbReference type="AlphaFoldDB" id="A0A2W2BTS1"/>
<accession>A0A2W2BTS1</accession>
<dbReference type="Gene3D" id="3.90.550.10">
    <property type="entry name" value="Spore Coat Polysaccharide Biosynthesis Protein SpsA, Chain A"/>
    <property type="match status" value="1"/>
</dbReference>
<proteinExistence type="predicted"/>
<dbReference type="EMBL" id="QKVK01000004">
    <property type="protein sequence ID" value="PZF76856.1"/>
    <property type="molecule type" value="Genomic_DNA"/>
</dbReference>
<dbReference type="InterPro" id="IPR029044">
    <property type="entry name" value="Nucleotide-diphossugar_trans"/>
</dbReference>
<evidence type="ECO:0000259" key="2">
    <source>
        <dbReference type="Pfam" id="PF12804"/>
    </source>
</evidence>
<evidence type="ECO:0000313" key="4">
    <source>
        <dbReference type="Proteomes" id="UP000248795"/>
    </source>
</evidence>
<keyword evidence="4" id="KW-1185">Reference proteome</keyword>
<evidence type="ECO:0000313" key="3">
    <source>
        <dbReference type="EMBL" id="PZF76856.1"/>
    </source>
</evidence>
<dbReference type="InterPro" id="IPR036425">
    <property type="entry name" value="MoaB/Mog-like_dom_sf"/>
</dbReference>
<dbReference type="PANTHER" id="PTHR43777">
    <property type="entry name" value="MOLYBDENUM COFACTOR CYTIDYLYLTRANSFERASE"/>
    <property type="match status" value="1"/>
</dbReference>
<dbReference type="CDD" id="cd04182">
    <property type="entry name" value="GT_2_like_f"/>
    <property type="match status" value="1"/>
</dbReference>
<keyword evidence="1" id="KW-0460">Magnesium</keyword>
<dbReference type="Pfam" id="PF12804">
    <property type="entry name" value="NTP_transf_3"/>
    <property type="match status" value="1"/>
</dbReference>
<dbReference type="PIRSF" id="PIRSF036626">
    <property type="entry name" value="MPTBd_MobAlike"/>
    <property type="match status" value="1"/>
</dbReference>
<keyword evidence="3" id="KW-0808">Transferase</keyword>
<dbReference type="GO" id="GO:0016301">
    <property type="term" value="F:kinase activity"/>
    <property type="evidence" value="ECO:0007669"/>
    <property type="project" value="UniProtKB-KW"/>
</dbReference>
<protein>
    <submittedName>
        <fullName evidence="3">4-diphosphocytidyl-2C-methyl-D-erythritol kinase</fullName>
    </submittedName>
</protein>
<dbReference type="Gene3D" id="3.40.980.10">
    <property type="entry name" value="MoaB/Mog-like domain"/>
    <property type="match status" value="1"/>
</dbReference>
<comment type="caution">
    <text evidence="3">The sequence shown here is derived from an EMBL/GenBank/DDBJ whole genome shotgun (WGS) entry which is preliminary data.</text>
</comment>
<keyword evidence="3" id="KW-0418">Kinase</keyword>
<feature type="domain" description="MobA-like NTP transferase" evidence="2">
    <location>
        <begin position="345"/>
        <end position="504"/>
    </location>
</feature>
<dbReference type="Proteomes" id="UP000248795">
    <property type="component" value="Unassembled WGS sequence"/>
</dbReference>
<dbReference type="InterPro" id="IPR012184">
    <property type="entry name" value="Bifunc_Mopterin-bd"/>
</dbReference>
<evidence type="ECO:0000256" key="1">
    <source>
        <dbReference type="ARBA" id="ARBA00022842"/>
    </source>
</evidence>
<dbReference type="SUPFAM" id="SSF53448">
    <property type="entry name" value="Nucleotide-diphospho-sugar transferases"/>
    <property type="match status" value="1"/>
</dbReference>
<dbReference type="SUPFAM" id="SSF53218">
    <property type="entry name" value="Molybdenum cofactor biosynthesis proteins"/>
    <property type="match status" value="1"/>
</dbReference>
<organism evidence="3 4">
    <name type="scientific">Aestuariivirga litoralis</name>
    <dbReference type="NCBI Taxonomy" id="2650924"/>
    <lineage>
        <taxon>Bacteria</taxon>
        <taxon>Pseudomonadati</taxon>
        <taxon>Pseudomonadota</taxon>
        <taxon>Alphaproteobacteria</taxon>
        <taxon>Hyphomicrobiales</taxon>
        <taxon>Aestuariivirgaceae</taxon>
        <taxon>Aestuariivirga</taxon>
    </lineage>
</organism>
<dbReference type="GO" id="GO:0016779">
    <property type="term" value="F:nucleotidyltransferase activity"/>
    <property type="evidence" value="ECO:0007669"/>
    <property type="project" value="UniProtKB-ARBA"/>
</dbReference>
<dbReference type="InterPro" id="IPR025877">
    <property type="entry name" value="MobA-like_NTP_Trfase"/>
</dbReference>
<dbReference type="CDD" id="cd03522">
    <property type="entry name" value="MoeA_like"/>
    <property type="match status" value="1"/>
</dbReference>
<reference evidence="4" key="1">
    <citation type="submission" date="2018-06" db="EMBL/GenBank/DDBJ databases">
        <title>Aestuariibacter litoralis strain KCTC 52945T.</title>
        <authorList>
            <person name="Li X."/>
            <person name="Salam N."/>
            <person name="Li J.-L."/>
            <person name="Chen Y.-M."/>
            <person name="Yang Z.-W."/>
            <person name="Zhang L.-Y."/>
            <person name="Han M.-X."/>
            <person name="Xiao M."/>
            <person name="Li W.-J."/>
        </authorList>
    </citation>
    <scope>NUCLEOTIDE SEQUENCE [LARGE SCALE GENOMIC DNA]</scope>
    <source>
        <strain evidence="4">KCTC 52945</strain>
    </source>
</reference>
<gene>
    <name evidence="3" type="ORF">DK847_10330</name>
</gene>
<sequence length="534" mass="56114">MIFGELPLAEAEGAILAHSVKHEGGMFKKGRMLTADDIAILKASGIAHVFAAKLGPDDVPEDEAAAAVAQRIGAEGTKTQAPFTGRANLHAACHGLALVDVERVRALNRLHESLTLATVQPFAIVEEREMVATVKVIPFAVPRDVLARAQAIIGSEPLVRVAAFRDRRAGLVITKLPQTKPTIVAKSEDAMRERIGALGGTLAAVRVVEHEIVPVATAIAEMQALNCDPILVFGASAITDRGDVIPMAVTKAGGHVLHLGMPVDPGNLMMFGALGDVPVIGVPSCARSPKLNGFDWVLARVMAGVKVTAEDIMDMGAGGLLAEIPTRPSPREGKPKPQRAPRVAAVVLAAGQSSRMGSNKLLADVNGQPVIRRTVAAMRQAADLTVVVTGRDAAEIGRALEGLPVSLVHNPHFADGMSTSLRAGIEALPPDTDVAVIALGDMPLVSPDAVRRLIAAYSPAEHRSIAVPVFKGERGNPVLWGRQHFEALMGMTGDRGARALFDQLADEIVEVTMPDDAVLVDADTPEALAALRGR</sequence>
<dbReference type="PANTHER" id="PTHR43777:SF1">
    <property type="entry name" value="MOLYBDENUM COFACTOR CYTIDYLYLTRANSFERASE"/>
    <property type="match status" value="1"/>
</dbReference>